<dbReference type="AlphaFoldDB" id="A0A8S2W027"/>
<proteinExistence type="predicted"/>
<evidence type="ECO:0000313" key="1">
    <source>
        <dbReference type="EMBL" id="CAF4409004.1"/>
    </source>
</evidence>
<comment type="caution">
    <text evidence="1">The sequence shown here is derived from an EMBL/GenBank/DDBJ whole genome shotgun (WGS) entry which is preliminary data.</text>
</comment>
<feature type="non-terminal residue" evidence="1">
    <location>
        <position position="26"/>
    </location>
</feature>
<sequence length="26" mass="2651">MQVVSSEMLAVLCGMLVASPGRLATS</sequence>
<protein>
    <submittedName>
        <fullName evidence="1">Uncharacterized protein</fullName>
    </submittedName>
</protein>
<reference evidence="1" key="1">
    <citation type="submission" date="2021-02" db="EMBL/GenBank/DDBJ databases">
        <authorList>
            <person name="Nowell W R."/>
        </authorList>
    </citation>
    <scope>NUCLEOTIDE SEQUENCE</scope>
</reference>
<evidence type="ECO:0000313" key="2">
    <source>
        <dbReference type="Proteomes" id="UP000676336"/>
    </source>
</evidence>
<accession>A0A8S2W027</accession>
<dbReference type="Proteomes" id="UP000676336">
    <property type="component" value="Unassembled WGS sequence"/>
</dbReference>
<organism evidence="1 2">
    <name type="scientific">Rotaria magnacalcarata</name>
    <dbReference type="NCBI Taxonomy" id="392030"/>
    <lineage>
        <taxon>Eukaryota</taxon>
        <taxon>Metazoa</taxon>
        <taxon>Spiralia</taxon>
        <taxon>Gnathifera</taxon>
        <taxon>Rotifera</taxon>
        <taxon>Eurotatoria</taxon>
        <taxon>Bdelloidea</taxon>
        <taxon>Philodinida</taxon>
        <taxon>Philodinidae</taxon>
        <taxon>Rotaria</taxon>
    </lineage>
</organism>
<gene>
    <name evidence="1" type="ORF">SMN809_LOCUS30804</name>
</gene>
<dbReference type="EMBL" id="CAJOBI010059391">
    <property type="protein sequence ID" value="CAF4409004.1"/>
    <property type="molecule type" value="Genomic_DNA"/>
</dbReference>
<name>A0A8S2W027_9BILA</name>